<evidence type="ECO:0000313" key="3">
    <source>
        <dbReference type="Proteomes" id="UP000243006"/>
    </source>
</evidence>
<feature type="region of interest" description="Disordered" evidence="1">
    <location>
        <begin position="33"/>
        <end position="125"/>
    </location>
</feature>
<protein>
    <submittedName>
        <fullName evidence="2">Uncharacterized protein</fullName>
    </submittedName>
</protein>
<feature type="compositionally biased region" description="Basic and acidic residues" evidence="1">
    <location>
        <begin position="113"/>
        <end position="125"/>
    </location>
</feature>
<dbReference type="AlphaFoldDB" id="A0A1Y3E5Y4"/>
<evidence type="ECO:0000256" key="1">
    <source>
        <dbReference type="SAM" id="MobiDB-lite"/>
    </source>
</evidence>
<accession>A0A1Y3E5Y4</accession>
<organism evidence="2 3">
    <name type="scientific">Trichinella nativa</name>
    <dbReference type="NCBI Taxonomy" id="6335"/>
    <lineage>
        <taxon>Eukaryota</taxon>
        <taxon>Metazoa</taxon>
        <taxon>Ecdysozoa</taxon>
        <taxon>Nematoda</taxon>
        <taxon>Enoplea</taxon>
        <taxon>Dorylaimia</taxon>
        <taxon>Trichinellida</taxon>
        <taxon>Trichinellidae</taxon>
        <taxon>Trichinella</taxon>
    </lineage>
</organism>
<reference evidence="2 3" key="1">
    <citation type="submission" date="2015-04" db="EMBL/GenBank/DDBJ databases">
        <title>Draft genome of the roundworm Trichinella nativa.</title>
        <authorList>
            <person name="Mitreva M."/>
        </authorList>
    </citation>
    <scope>NUCLEOTIDE SEQUENCE [LARGE SCALE GENOMIC DNA]</scope>
    <source>
        <strain evidence="2 3">ISS45</strain>
    </source>
</reference>
<feature type="compositionally biased region" description="Polar residues" evidence="1">
    <location>
        <begin position="61"/>
        <end position="101"/>
    </location>
</feature>
<sequence length="125" mass="13592">MFKLQDATALIEASKITKLAEATALLANMDVSKQAKATVLSKNVNPVERSKAKTPEKDSKTNASKQPGTTRLSMNKSMSGSEMSTVSRTSTENSEDFSFNPSIAMMEDFPPTPKEKKDPPGHDKK</sequence>
<evidence type="ECO:0000313" key="2">
    <source>
        <dbReference type="EMBL" id="OUC40391.1"/>
    </source>
</evidence>
<dbReference type="EMBL" id="LVZM01022917">
    <property type="protein sequence ID" value="OUC40391.1"/>
    <property type="molecule type" value="Genomic_DNA"/>
</dbReference>
<dbReference type="Proteomes" id="UP000243006">
    <property type="component" value="Unassembled WGS sequence"/>
</dbReference>
<proteinExistence type="predicted"/>
<gene>
    <name evidence="2" type="ORF">D917_04109</name>
</gene>
<feature type="compositionally biased region" description="Basic and acidic residues" evidence="1">
    <location>
        <begin position="48"/>
        <end position="60"/>
    </location>
</feature>
<name>A0A1Y3E5Y4_9BILA</name>
<comment type="caution">
    <text evidence="2">The sequence shown here is derived from an EMBL/GenBank/DDBJ whole genome shotgun (WGS) entry which is preliminary data.</text>
</comment>